<keyword evidence="1" id="KW-1133">Transmembrane helix</keyword>
<organism evidence="2">
    <name type="scientific">Anguilla anguilla</name>
    <name type="common">European freshwater eel</name>
    <name type="synonym">Muraena anguilla</name>
    <dbReference type="NCBI Taxonomy" id="7936"/>
    <lineage>
        <taxon>Eukaryota</taxon>
        <taxon>Metazoa</taxon>
        <taxon>Chordata</taxon>
        <taxon>Craniata</taxon>
        <taxon>Vertebrata</taxon>
        <taxon>Euteleostomi</taxon>
        <taxon>Actinopterygii</taxon>
        <taxon>Neopterygii</taxon>
        <taxon>Teleostei</taxon>
        <taxon>Anguilliformes</taxon>
        <taxon>Anguillidae</taxon>
        <taxon>Anguilla</taxon>
    </lineage>
</organism>
<reference evidence="2" key="2">
    <citation type="journal article" date="2015" name="Fish Shellfish Immunol.">
        <title>Early steps in the European eel (Anguilla anguilla)-Vibrio vulnificus interaction in the gills: Role of the RtxA13 toxin.</title>
        <authorList>
            <person name="Callol A."/>
            <person name="Pajuelo D."/>
            <person name="Ebbesson L."/>
            <person name="Teles M."/>
            <person name="MacKenzie S."/>
            <person name="Amaro C."/>
        </authorList>
    </citation>
    <scope>NUCLEOTIDE SEQUENCE</scope>
</reference>
<dbReference type="EMBL" id="GBXM01086843">
    <property type="protein sequence ID" value="JAH21734.1"/>
    <property type="molecule type" value="Transcribed_RNA"/>
</dbReference>
<reference evidence="2" key="1">
    <citation type="submission" date="2014-11" db="EMBL/GenBank/DDBJ databases">
        <authorList>
            <person name="Amaro Gonzalez C."/>
        </authorList>
    </citation>
    <scope>NUCLEOTIDE SEQUENCE</scope>
</reference>
<name>A0A0E9QY19_ANGAN</name>
<accession>A0A0E9QY19</accession>
<evidence type="ECO:0000313" key="2">
    <source>
        <dbReference type="EMBL" id="JAH21734.1"/>
    </source>
</evidence>
<feature type="transmembrane region" description="Helical" evidence="1">
    <location>
        <begin position="6"/>
        <end position="29"/>
    </location>
</feature>
<dbReference type="AlphaFoldDB" id="A0A0E9QY19"/>
<protein>
    <submittedName>
        <fullName evidence="2">Uncharacterized protein</fullName>
    </submittedName>
</protein>
<evidence type="ECO:0000256" key="1">
    <source>
        <dbReference type="SAM" id="Phobius"/>
    </source>
</evidence>
<proteinExistence type="predicted"/>
<sequence>MTTSSFAYLNLLVFFPIVWLKSFLFRVFLPKFAGSGPKWGIALQREHMHSAESLLFSLPHCWLRC</sequence>
<keyword evidence="1" id="KW-0812">Transmembrane</keyword>
<keyword evidence="1" id="KW-0472">Membrane</keyword>